<dbReference type="RefSeq" id="WP_126791335.1">
    <property type="nucleotide sequence ID" value="NZ_CP060720.1"/>
</dbReference>
<organism evidence="5 6">
    <name type="scientific">Vagococcus carniphilus</name>
    <dbReference type="NCBI Taxonomy" id="218144"/>
    <lineage>
        <taxon>Bacteria</taxon>
        <taxon>Bacillati</taxon>
        <taxon>Bacillota</taxon>
        <taxon>Bacilli</taxon>
        <taxon>Lactobacillales</taxon>
        <taxon>Enterococcaceae</taxon>
        <taxon>Vagococcus</taxon>
    </lineage>
</organism>
<dbReference type="EMBL" id="NGKB01000002">
    <property type="protein sequence ID" value="RSU16295.1"/>
    <property type="molecule type" value="Genomic_DNA"/>
</dbReference>
<keyword evidence="3" id="KW-0804">Transcription</keyword>
<keyword evidence="2" id="KW-0238">DNA-binding</keyword>
<name>A0A430B7L0_9ENTE</name>
<keyword evidence="6" id="KW-1185">Reference proteome</keyword>
<evidence type="ECO:0000256" key="2">
    <source>
        <dbReference type="ARBA" id="ARBA00023125"/>
    </source>
</evidence>
<dbReference type="InterPro" id="IPR000524">
    <property type="entry name" value="Tscrpt_reg_HTH_GntR"/>
</dbReference>
<dbReference type="InterPro" id="IPR036390">
    <property type="entry name" value="WH_DNA-bd_sf"/>
</dbReference>
<dbReference type="PANTHER" id="PTHR38445:SF9">
    <property type="entry name" value="HTH-TYPE TRANSCRIPTIONAL REPRESSOR YTRA"/>
    <property type="match status" value="1"/>
</dbReference>
<dbReference type="GeneID" id="95580619"/>
<dbReference type="InterPro" id="IPR036388">
    <property type="entry name" value="WH-like_DNA-bd_sf"/>
</dbReference>
<dbReference type="OrthoDB" id="362473at2"/>
<evidence type="ECO:0000313" key="6">
    <source>
        <dbReference type="Proteomes" id="UP000288028"/>
    </source>
</evidence>
<keyword evidence="1" id="KW-0805">Transcription regulation</keyword>
<feature type="domain" description="HTH gntR-type" evidence="4">
    <location>
        <begin position="10"/>
        <end position="78"/>
    </location>
</feature>
<sequence length="127" mass="14671">MILLNELSHAPLYEQIVIYIKKQIKDGVLAPGDRLLSVREMANTLNINPNTVNRAYKILEKEEFIIVIHGKGTFIKNKSTTEATDFKKSELKLALELLLLDIHYQNIPKEKTLEWINSFYQRVGEDS</sequence>
<gene>
    <name evidence="5" type="ORF">CBF28_01840</name>
</gene>
<evidence type="ECO:0000256" key="3">
    <source>
        <dbReference type="ARBA" id="ARBA00023163"/>
    </source>
</evidence>
<dbReference type="SMART" id="SM00345">
    <property type="entry name" value="HTH_GNTR"/>
    <property type="match status" value="1"/>
</dbReference>
<evidence type="ECO:0000313" key="5">
    <source>
        <dbReference type="EMBL" id="RSU16295.1"/>
    </source>
</evidence>
<dbReference type="GO" id="GO:0003700">
    <property type="term" value="F:DNA-binding transcription factor activity"/>
    <property type="evidence" value="ECO:0007669"/>
    <property type="project" value="InterPro"/>
</dbReference>
<dbReference type="SUPFAM" id="SSF46785">
    <property type="entry name" value="Winged helix' DNA-binding domain"/>
    <property type="match status" value="1"/>
</dbReference>
<dbReference type="Gene3D" id="1.10.10.10">
    <property type="entry name" value="Winged helix-like DNA-binding domain superfamily/Winged helix DNA-binding domain"/>
    <property type="match status" value="1"/>
</dbReference>
<dbReference type="GO" id="GO:0003677">
    <property type="term" value="F:DNA binding"/>
    <property type="evidence" value="ECO:0007669"/>
    <property type="project" value="UniProtKB-KW"/>
</dbReference>
<accession>A0A430B7L0</accession>
<proteinExistence type="predicted"/>
<dbReference type="AlphaFoldDB" id="A0A430B7L0"/>
<evidence type="ECO:0000259" key="4">
    <source>
        <dbReference type="PROSITE" id="PS50949"/>
    </source>
</evidence>
<evidence type="ECO:0000256" key="1">
    <source>
        <dbReference type="ARBA" id="ARBA00023015"/>
    </source>
</evidence>
<dbReference type="PROSITE" id="PS50949">
    <property type="entry name" value="HTH_GNTR"/>
    <property type="match status" value="1"/>
</dbReference>
<dbReference type="CDD" id="cd07377">
    <property type="entry name" value="WHTH_GntR"/>
    <property type="match status" value="1"/>
</dbReference>
<dbReference type="Pfam" id="PF00392">
    <property type="entry name" value="GntR"/>
    <property type="match status" value="1"/>
</dbReference>
<reference evidence="5 6" key="1">
    <citation type="submission" date="2017-05" db="EMBL/GenBank/DDBJ databases">
        <title>Vagococcus spp. assemblies.</title>
        <authorList>
            <person name="Gulvik C.A."/>
        </authorList>
    </citation>
    <scope>NUCLEOTIDE SEQUENCE [LARGE SCALE GENOMIC DNA]</scope>
    <source>
        <strain evidence="5 6">SS1714</strain>
    </source>
</reference>
<dbReference type="PANTHER" id="PTHR38445">
    <property type="entry name" value="HTH-TYPE TRANSCRIPTIONAL REPRESSOR YTRA"/>
    <property type="match status" value="1"/>
</dbReference>
<dbReference type="Proteomes" id="UP000288028">
    <property type="component" value="Unassembled WGS sequence"/>
</dbReference>
<comment type="caution">
    <text evidence="5">The sequence shown here is derived from an EMBL/GenBank/DDBJ whole genome shotgun (WGS) entry which is preliminary data.</text>
</comment>
<protein>
    <recommendedName>
        <fullName evidence="4">HTH gntR-type domain-containing protein</fullName>
    </recommendedName>
</protein>